<evidence type="ECO:0000256" key="1">
    <source>
        <dbReference type="ARBA" id="ARBA00004571"/>
    </source>
</evidence>
<dbReference type="OrthoDB" id="9768177at2"/>
<dbReference type="InterPro" id="IPR008969">
    <property type="entry name" value="CarboxyPept-like_regulatory"/>
</dbReference>
<evidence type="ECO:0000313" key="10">
    <source>
        <dbReference type="EMBL" id="TDE42495.1"/>
    </source>
</evidence>
<keyword evidence="4 7" id="KW-0812">Transmembrane</keyword>
<evidence type="ECO:0000256" key="8">
    <source>
        <dbReference type="SAM" id="SignalP"/>
    </source>
</evidence>
<dbReference type="InterPro" id="IPR023996">
    <property type="entry name" value="TonB-dep_OMP_SusC/RagA"/>
</dbReference>
<dbReference type="Proteomes" id="UP000294814">
    <property type="component" value="Unassembled WGS sequence"/>
</dbReference>
<dbReference type="SUPFAM" id="SSF49464">
    <property type="entry name" value="Carboxypeptidase regulatory domain-like"/>
    <property type="match status" value="1"/>
</dbReference>
<keyword evidence="6 7" id="KW-0998">Cell outer membrane</keyword>
<gene>
    <name evidence="10" type="ORF">E0I26_13550</name>
</gene>
<dbReference type="Pfam" id="PF07715">
    <property type="entry name" value="Plug"/>
    <property type="match status" value="1"/>
</dbReference>
<organism evidence="10 11">
    <name type="scientific">Flavobacterium rhamnosiphilum</name>
    <dbReference type="NCBI Taxonomy" id="2541724"/>
    <lineage>
        <taxon>Bacteria</taxon>
        <taxon>Pseudomonadati</taxon>
        <taxon>Bacteroidota</taxon>
        <taxon>Flavobacteriia</taxon>
        <taxon>Flavobacteriales</taxon>
        <taxon>Flavobacteriaceae</taxon>
        <taxon>Flavobacterium</taxon>
    </lineage>
</organism>
<dbReference type="FunFam" id="2.60.40.1120:FF:000003">
    <property type="entry name" value="Outer membrane protein Omp121"/>
    <property type="match status" value="1"/>
</dbReference>
<accession>A0A4R5F4R8</accession>
<comment type="caution">
    <text evidence="10">The sequence shown here is derived from an EMBL/GenBank/DDBJ whole genome shotgun (WGS) entry which is preliminary data.</text>
</comment>
<keyword evidence="8" id="KW-0732">Signal</keyword>
<keyword evidence="2 7" id="KW-0813">Transport</keyword>
<evidence type="ECO:0000256" key="5">
    <source>
        <dbReference type="ARBA" id="ARBA00023136"/>
    </source>
</evidence>
<dbReference type="PROSITE" id="PS52016">
    <property type="entry name" value="TONB_DEPENDENT_REC_3"/>
    <property type="match status" value="1"/>
</dbReference>
<sequence length="1056" mass="114670">MKLKFNGILVLLVVLMAQLTFAQERAVSGVVSDNAGLPLPGVSVLVKGTRSGTQTDFDGKYSIKATSSQVLIFSYIGMKTQEMAATSTNLNVKLKDDSVELEGVVVTALGIKKRQDEITASNQVVKAKELTQAASPNIVQSLTGKVSGLQINTTSNGANPTTRIVLRGNRSITGNNQALVVIDNVVSSATILQQLPPEIIETVNIVKGMQGGALYGEQGVNGVIIVTTKKGSKNEKLAVSVNSAVDFESVSFLPKRQMKYGQGWAYDPTFDDLKGHTPWENGAWGPAFSDPAYAGTLRATGLPQADGEFLMLPWAPVKDNIKDFFKTGTVYQNGITMTSGGEDSYALLSINRQHTDFVVEGDQLKRNSFIFKGGKKIGKFSLDGNVNYISQSTSQTSPELYYDLLQTAPNIPISLFNNEAIEHSWSVYVDNPSWVIKNNRQDNRSDFFNGIATLNYEINKNINVNYVGNIQVRGTEAQSHINEFSDFDYPVIDDSYLGLGGSSIGSEYYANQTKSRNFYGDLMINFDYMLSDDVSFKLNVGNNIQDNAFRITSQGGKNLDIPGWYHINNVLNPDPAYKLDNRYVGSRKIAGFANVDFGYKNYLFLNATARIEKSSVVKNSYFYPSVGVSFIPTKAFEGIKGDVLSYAKVSANITQVASTSAVAAYATDDIGVFPIGYPFGSLSSYITNTRPTDQNIRPEFVTTAEASINLAFFNDRITLDASAYQSKTKDLITFATTSSTSGLAAFQYNAGDMKTTGFEIDLGFTPIKTKDFTWTGRASYTTNKSVIESLSAGATQVNLQQTASIGIFAEVGEEFPLIKGTSYVRDTEGHVIVDATTGNPIRDTNFKKLGKSTPDYILGFSNSFEYKGLKLTAVIDYRTGHQVYAESIRALAFAGHLEESGDIDREVGYVYPNSVVESAPGSGVYVPNTNVVGYNNANNGSPNVEGMMIGNYPGLIDFYGGNYVTTGENLVIDASAFKVRELALSYSLPVKFIEKAGLTSLRFGINARNPFVVLAKENKGYTDPEASNTSGNGTGIANVGQYPTTRTVGCSLNLSF</sequence>
<dbReference type="InterPro" id="IPR039426">
    <property type="entry name" value="TonB-dep_rcpt-like"/>
</dbReference>
<evidence type="ECO:0000256" key="2">
    <source>
        <dbReference type="ARBA" id="ARBA00022448"/>
    </source>
</evidence>
<dbReference type="Gene3D" id="2.170.130.10">
    <property type="entry name" value="TonB-dependent receptor, plug domain"/>
    <property type="match status" value="1"/>
</dbReference>
<dbReference type="NCBIfam" id="TIGR04056">
    <property type="entry name" value="OMP_RagA_SusC"/>
    <property type="match status" value="1"/>
</dbReference>
<name>A0A4R5F4R8_9FLAO</name>
<dbReference type="GO" id="GO:0009279">
    <property type="term" value="C:cell outer membrane"/>
    <property type="evidence" value="ECO:0007669"/>
    <property type="project" value="UniProtKB-SubCell"/>
</dbReference>
<comment type="subcellular location">
    <subcellularLocation>
        <location evidence="1 7">Cell outer membrane</location>
        <topology evidence="1 7">Multi-pass membrane protein</topology>
    </subcellularLocation>
</comment>
<keyword evidence="11" id="KW-1185">Reference proteome</keyword>
<dbReference type="RefSeq" id="WP_131917001.1">
    <property type="nucleotide sequence ID" value="NZ_SMLG01000011.1"/>
</dbReference>
<evidence type="ECO:0000256" key="4">
    <source>
        <dbReference type="ARBA" id="ARBA00022692"/>
    </source>
</evidence>
<dbReference type="InterPro" id="IPR037066">
    <property type="entry name" value="Plug_dom_sf"/>
</dbReference>
<keyword evidence="5 7" id="KW-0472">Membrane</keyword>
<evidence type="ECO:0000256" key="3">
    <source>
        <dbReference type="ARBA" id="ARBA00022452"/>
    </source>
</evidence>
<feature type="chain" id="PRO_5021013054" evidence="8">
    <location>
        <begin position="23"/>
        <end position="1056"/>
    </location>
</feature>
<dbReference type="EMBL" id="SMLG01000011">
    <property type="protein sequence ID" value="TDE42495.1"/>
    <property type="molecule type" value="Genomic_DNA"/>
</dbReference>
<protein>
    <submittedName>
        <fullName evidence="10">SusC/RagA family TonB-linked outer membrane protein</fullName>
    </submittedName>
</protein>
<dbReference type="AlphaFoldDB" id="A0A4R5F4R8"/>
<feature type="domain" description="TonB-dependent receptor plug" evidence="9">
    <location>
        <begin position="115"/>
        <end position="223"/>
    </location>
</feature>
<proteinExistence type="inferred from homology"/>
<evidence type="ECO:0000313" key="11">
    <source>
        <dbReference type="Proteomes" id="UP000294814"/>
    </source>
</evidence>
<dbReference type="Pfam" id="PF13715">
    <property type="entry name" value="CarbopepD_reg_2"/>
    <property type="match status" value="1"/>
</dbReference>
<evidence type="ECO:0000256" key="6">
    <source>
        <dbReference type="ARBA" id="ARBA00023237"/>
    </source>
</evidence>
<feature type="signal peptide" evidence="8">
    <location>
        <begin position="1"/>
        <end position="22"/>
    </location>
</feature>
<dbReference type="InterPro" id="IPR036942">
    <property type="entry name" value="Beta-barrel_TonB_sf"/>
</dbReference>
<evidence type="ECO:0000256" key="7">
    <source>
        <dbReference type="PROSITE-ProRule" id="PRU01360"/>
    </source>
</evidence>
<comment type="similarity">
    <text evidence="7">Belongs to the TonB-dependent receptor family.</text>
</comment>
<reference evidence="10 11" key="1">
    <citation type="submission" date="2019-03" db="EMBL/GenBank/DDBJ databases">
        <title>Novel species of Flavobacterium.</title>
        <authorList>
            <person name="Liu Q."/>
            <person name="Xin Y.-H."/>
        </authorList>
    </citation>
    <scope>NUCLEOTIDE SEQUENCE [LARGE SCALE GENOMIC DNA]</scope>
    <source>
        <strain evidence="10 11">LB3P52</strain>
    </source>
</reference>
<dbReference type="SUPFAM" id="SSF56935">
    <property type="entry name" value="Porins"/>
    <property type="match status" value="1"/>
</dbReference>
<evidence type="ECO:0000259" key="9">
    <source>
        <dbReference type="Pfam" id="PF07715"/>
    </source>
</evidence>
<dbReference type="Gene3D" id="2.40.170.20">
    <property type="entry name" value="TonB-dependent receptor, beta-barrel domain"/>
    <property type="match status" value="1"/>
</dbReference>
<dbReference type="InterPro" id="IPR012910">
    <property type="entry name" value="Plug_dom"/>
</dbReference>
<dbReference type="Gene3D" id="2.60.40.1120">
    <property type="entry name" value="Carboxypeptidase-like, regulatory domain"/>
    <property type="match status" value="1"/>
</dbReference>
<keyword evidence="3 7" id="KW-1134">Transmembrane beta strand</keyword>